<evidence type="ECO:0000256" key="1">
    <source>
        <dbReference type="SAM" id="MobiDB-lite"/>
    </source>
</evidence>
<dbReference type="RefSeq" id="WP_046766069.1">
    <property type="nucleotide sequence ID" value="NZ_LBIC01000020.1"/>
</dbReference>
<feature type="region of interest" description="Disordered" evidence="1">
    <location>
        <begin position="259"/>
        <end position="278"/>
    </location>
</feature>
<dbReference type="EMBL" id="LBIC01000020">
    <property type="protein sequence ID" value="KKW89475.1"/>
    <property type="molecule type" value="Genomic_DNA"/>
</dbReference>
<sequence>NRGKVLIGAECTAERDAFLTLIEHALPSCATPLAQAIRTIRTLAIRALPGERAEAQRIIASSLSELDGVLETLVHASLPGEPLERLLALIDSFRYSRDIGEDSLSATAHSPCWAINLVATAQAPLFHLGEIPLPFPGVVQRRLFRADRGPAVRREDAKAGLLDALHNTLCDIALMPRASALFAKEFPDQRSNSRLYPSWMMLYALGSLTPAQLARALPATKAGAAKLLRQLVTRRLANNGGSFEPFFCATRLTVSFPDAPHKSPDETSSDREHGLFTL</sequence>
<feature type="non-terminal residue" evidence="2">
    <location>
        <position position="1"/>
    </location>
</feature>
<organism evidence="2 3">
    <name type="scientific">Sphingobium chungbukense</name>
    <dbReference type="NCBI Taxonomy" id="56193"/>
    <lineage>
        <taxon>Bacteria</taxon>
        <taxon>Pseudomonadati</taxon>
        <taxon>Pseudomonadota</taxon>
        <taxon>Alphaproteobacteria</taxon>
        <taxon>Sphingomonadales</taxon>
        <taxon>Sphingomonadaceae</taxon>
        <taxon>Sphingobium</taxon>
    </lineage>
</organism>
<evidence type="ECO:0000313" key="2">
    <source>
        <dbReference type="EMBL" id="KKW89475.1"/>
    </source>
</evidence>
<dbReference type="Proteomes" id="UP000033874">
    <property type="component" value="Unassembled WGS sequence"/>
</dbReference>
<protein>
    <submittedName>
        <fullName evidence="2">Uncharacterized protein</fullName>
    </submittedName>
</protein>
<evidence type="ECO:0000313" key="3">
    <source>
        <dbReference type="Proteomes" id="UP000033874"/>
    </source>
</evidence>
<gene>
    <name evidence="2" type="ORF">YP76_24775</name>
</gene>
<dbReference type="AlphaFoldDB" id="A0A0M3AI01"/>
<name>A0A0M3AI01_9SPHN</name>
<proteinExistence type="predicted"/>
<dbReference type="PATRIC" id="fig|56193.3.peg.5225"/>
<accession>A0A0M3AI01</accession>
<reference evidence="2 3" key="1">
    <citation type="submission" date="2015-04" db="EMBL/GenBank/DDBJ databases">
        <title>Genome sequence of aromatic hydrocarbons-degrading Sphingobium chungbukense DJ77.</title>
        <authorList>
            <person name="Kim Y.-C."/>
            <person name="Chae J.-C."/>
        </authorList>
    </citation>
    <scope>NUCLEOTIDE SEQUENCE [LARGE SCALE GENOMIC DNA]</scope>
    <source>
        <strain evidence="2 3">DJ77</strain>
    </source>
</reference>
<comment type="caution">
    <text evidence="2">The sequence shown here is derived from an EMBL/GenBank/DDBJ whole genome shotgun (WGS) entry which is preliminary data.</text>
</comment>
<keyword evidence="3" id="KW-1185">Reference proteome</keyword>